<name>A0A1G2QPV5_9BACT</name>
<evidence type="ECO:0000313" key="2">
    <source>
        <dbReference type="Proteomes" id="UP000177140"/>
    </source>
</evidence>
<accession>A0A1G2QPV5</accession>
<dbReference type="Proteomes" id="UP000177140">
    <property type="component" value="Unassembled WGS sequence"/>
</dbReference>
<proteinExistence type="predicted"/>
<sequence>MLVFASTFFVGQRVGSLFWPESLFLGQTVSILGQKSLTSVGTVGKKITQNIKATKKTISISLPSSDPIPINVPEPSLAQSWRELVASASVGGSKLSLFGEQLWDVLANKTAYTVDWLAYGAVGSQEKMVETINEAKVSISGRVGGSLKTISTRVASSSVQIKKTTLAMSNQAEILDDFDQTTTAYLSRLIRSLGQQFVSLGQKTKNGLIGASLSARNLPGDTLLGVSELFWQPLADKTNNLASKTLLMVDLTRVGLGIATEKGTQSFIVFSNIISRVNQITTKIGFGLAQVTIETGSTFFNNTKIGYQYVADQAGQTSSQVAAIKFLGAADSSKEFFVVIKDRIITASQGMVSFLSNLWQTAVKNWKIFFGLTAEREASQVIASKIDNTTLSGLEEKIKNDLRNDLRKEIADVIQRTSANNLSDKSNQGLVVVPSTGDQAEDEKIKNDIQKMFSDRVTISLDANRKAGVVTPVFNPSENYIFLLTPVKK</sequence>
<protein>
    <submittedName>
        <fullName evidence="1">Uncharacterized protein</fullName>
    </submittedName>
</protein>
<organism evidence="1 2">
    <name type="scientific">Candidatus Vogelbacteria bacterium RIFOXYD2_FULL_44_9</name>
    <dbReference type="NCBI Taxonomy" id="1802441"/>
    <lineage>
        <taxon>Bacteria</taxon>
        <taxon>Candidatus Vogeliibacteriota</taxon>
    </lineage>
</organism>
<comment type="caution">
    <text evidence="1">The sequence shown here is derived from an EMBL/GenBank/DDBJ whole genome shotgun (WGS) entry which is preliminary data.</text>
</comment>
<gene>
    <name evidence="1" type="ORF">A2556_02740</name>
</gene>
<dbReference type="AlphaFoldDB" id="A0A1G2QPV5"/>
<evidence type="ECO:0000313" key="1">
    <source>
        <dbReference type="EMBL" id="OHA62650.1"/>
    </source>
</evidence>
<reference evidence="1 2" key="1">
    <citation type="journal article" date="2016" name="Nat. Commun.">
        <title>Thousands of microbial genomes shed light on interconnected biogeochemical processes in an aquifer system.</title>
        <authorList>
            <person name="Anantharaman K."/>
            <person name="Brown C.T."/>
            <person name="Hug L.A."/>
            <person name="Sharon I."/>
            <person name="Castelle C.J."/>
            <person name="Probst A.J."/>
            <person name="Thomas B.C."/>
            <person name="Singh A."/>
            <person name="Wilkins M.J."/>
            <person name="Karaoz U."/>
            <person name="Brodie E.L."/>
            <person name="Williams K.H."/>
            <person name="Hubbard S.S."/>
            <person name="Banfield J.F."/>
        </authorList>
    </citation>
    <scope>NUCLEOTIDE SEQUENCE [LARGE SCALE GENOMIC DNA]</scope>
</reference>
<dbReference type="EMBL" id="MHTM01000006">
    <property type="protein sequence ID" value="OHA62650.1"/>
    <property type="molecule type" value="Genomic_DNA"/>
</dbReference>